<feature type="region of interest" description="Disordered" evidence="1">
    <location>
        <begin position="1"/>
        <end position="23"/>
    </location>
</feature>
<dbReference type="GeneID" id="9597569"/>
<dbReference type="eggNOG" id="ENOG502SR06">
    <property type="taxonomic scope" value="Eukaryota"/>
</dbReference>
<dbReference type="KEGG" id="scm:SCHCO_02488972"/>
<proteinExistence type="predicted"/>
<keyword evidence="3" id="KW-1185">Reference proteome</keyword>
<dbReference type="HOGENOM" id="CLU_084530_0_0_1"/>
<sequence>MVGSDTNSSYTSTEGEIVVRSTQDDTRLSVKRAALQKSEVFDGMLTVCGPAAPPVLELDESGAHLELLLRLLNGPPPPPTSFEQEEASQHSSKFPKKLYNPDTIIPFPMLQLMYGLADKYIIDTERALGPHLRAHCAEDAVRVYALALRAGEDDIAAEASQFLRPIASYSSDEIAALPDARSVHRLAVLQDQRRRALTHLVLTEDIFPHGYGICGTHQDQTLERWDNRRKRLSASVDADTDVAWEMDSEGSIGCAACDLAWSRAVAMLAYKSRKAISRIDQLKQD</sequence>
<dbReference type="EMBL" id="GL377302">
    <property type="protein sequence ID" value="EFJ02223.1"/>
    <property type="molecule type" value="Genomic_DNA"/>
</dbReference>
<dbReference type="OrthoDB" id="3335429at2759"/>
<reference evidence="2 3" key="1">
    <citation type="journal article" date="2010" name="Nat. Biotechnol.">
        <title>Genome sequence of the model mushroom Schizophyllum commune.</title>
        <authorList>
            <person name="Ohm R.A."/>
            <person name="de Jong J.F."/>
            <person name="Lugones L.G."/>
            <person name="Aerts A."/>
            <person name="Kothe E."/>
            <person name="Stajich J.E."/>
            <person name="de Vries R.P."/>
            <person name="Record E."/>
            <person name="Levasseur A."/>
            <person name="Baker S.E."/>
            <person name="Bartholomew K.A."/>
            <person name="Coutinho P.M."/>
            <person name="Erdmann S."/>
            <person name="Fowler T.J."/>
            <person name="Gathman A.C."/>
            <person name="Lombard V."/>
            <person name="Henrissat B."/>
            <person name="Knabe N."/>
            <person name="Kuees U."/>
            <person name="Lilly W.W."/>
            <person name="Lindquist E."/>
            <person name="Lucas S."/>
            <person name="Magnuson J.K."/>
            <person name="Piumi F."/>
            <person name="Raudaskoski M."/>
            <person name="Salamov A."/>
            <person name="Schmutz J."/>
            <person name="Schwarze F.W.M.R."/>
            <person name="vanKuyk P.A."/>
            <person name="Horton J.S."/>
            <person name="Grigoriev I.V."/>
            <person name="Woesten H.A.B."/>
        </authorList>
    </citation>
    <scope>NUCLEOTIDE SEQUENCE [LARGE SCALE GENOMIC DNA]</scope>
    <source>
        <strain evidence="3">H4-8 / FGSC 9210</strain>
    </source>
</reference>
<evidence type="ECO:0008006" key="4">
    <source>
        <dbReference type="Google" id="ProtNLM"/>
    </source>
</evidence>
<dbReference type="Proteomes" id="UP000007431">
    <property type="component" value="Unassembled WGS sequence"/>
</dbReference>
<organism evidence="3">
    <name type="scientific">Schizophyllum commune (strain H4-8 / FGSC 9210)</name>
    <name type="common">Split gill fungus</name>
    <dbReference type="NCBI Taxonomy" id="578458"/>
    <lineage>
        <taxon>Eukaryota</taxon>
        <taxon>Fungi</taxon>
        <taxon>Dikarya</taxon>
        <taxon>Basidiomycota</taxon>
        <taxon>Agaricomycotina</taxon>
        <taxon>Agaricomycetes</taxon>
        <taxon>Agaricomycetidae</taxon>
        <taxon>Agaricales</taxon>
        <taxon>Schizophyllaceae</taxon>
        <taxon>Schizophyllum</taxon>
    </lineage>
</organism>
<feature type="compositionally biased region" description="Polar residues" evidence="1">
    <location>
        <begin position="1"/>
        <end position="14"/>
    </location>
</feature>
<gene>
    <name evidence="2" type="ORF">SCHCODRAFT_48646</name>
</gene>
<dbReference type="RefSeq" id="XP_003037125.1">
    <property type="nucleotide sequence ID" value="XM_003037079.1"/>
</dbReference>
<evidence type="ECO:0000313" key="3">
    <source>
        <dbReference type="Proteomes" id="UP000007431"/>
    </source>
</evidence>
<name>D8PN88_SCHCM</name>
<dbReference type="AlphaFoldDB" id="D8PN88"/>
<accession>D8PN88</accession>
<evidence type="ECO:0000256" key="1">
    <source>
        <dbReference type="SAM" id="MobiDB-lite"/>
    </source>
</evidence>
<dbReference type="VEuPathDB" id="FungiDB:SCHCODRAFT_02488972"/>
<dbReference type="OMA" id="MFACCEP"/>
<dbReference type="InParanoid" id="D8PN88"/>
<feature type="region of interest" description="Disordered" evidence="1">
    <location>
        <begin position="74"/>
        <end position="95"/>
    </location>
</feature>
<evidence type="ECO:0000313" key="2">
    <source>
        <dbReference type="EMBL" id="EFJ02223.1"/>
    </source>
</evidence>
<protein>
    <recommendedName>
        <fullName evidence="4">BTB domain-containing protein</fullName>
    </recommendedName>
</protein>